<keyword evidence="1" id="KW-1133">Transmembrane helix</keyword>
<feature type="transmembrane region" description="Helical" evidence="1">
    <location>
        <begin position="146"/>
        <end position="166"/>
    </location>
</feature>
<keyword evidence="1" id="KW-0812">Transmembrane</keyword>
<evidence type="ECO:0000313" key="3">
    <source>
        <dbReference type="Proteomes" id="UP000198432"/>
    </source>
</evidence>
<evidence type="ECO:0000313" key="2">
    <source>
        <dbReference type="EMBL" id="SNT23173.1"/>
    </source>
</evidence>
<feature type="transmembrane region" description="Helical" evidence="1">
    <location>
        <begin position="73"/>
        <end position="95"/>
    </location>
</feature>
<keyword evidence="3" id="KW-1185">Reference proteome</keyword>
<organism evidence="2 3">
    <name type="scientific">Pontibacter ummariensis</name>
    <dbReference type="NCBI Taxonomy" id="1610492"/>
    <lineage>
        <taxon>Bacteria</taxon>
        <taxon>Pseudomonadati</taxon>
        <taxon>Bacteroidota</taxon>
        <taxon>Cytophagia</taxon>
        <taxon>Cytophagales</taxon>
        <taxon>Hymenobacteraceae</taxon>
        <taxon>Pontibacter</taxon>
    </lineage>
</organism>
<feature type="transmembrane region" description="Helical" evidence="1">
    <location>
        <begin position="115"/>
        <end position="134"/>
    </location>
</feature>
<dbReference type="Pfam" id="PF10011">
    <property type="entry name" value="DUF2254"/>
    <property type="match status" value="1"/>
</dbReference>
<dbReference type="OrthoDB" id="2955631at2"/>
<dbReference type="EMBL" id="FZOQ01000033">
    <property type="protein sequence ID" value="SNT23173.1"/>
    <property type="molecule type" value="Genomic_DNA"/>
</dbReference>
<protein>
    <submittedName>
        <fullName evidence="2">Uncharacterized membrane protein</fullName>
    </submittedName>
</protein>
<feature type="transmembrane region" description="Helical" evidence="1">
    <location>
        <begin position="21"/>
        <end position="42"/>
    </location>
</feature>
<dbReference type="AlphaFoldDB" id="A0A239L008"/>
<keyword evidence="1" id="KW-0472">Membrane</keyword>
<reference evidence="3" key="1">
    <citation type="submission" date="2017-06" db="EMBL/GenBank/DDBJ databases">
        <authorList>
            <person name="Varghese N."/>
            <person name="Submissions S."/>
        </authorList>
    </citation>
    <scope>NUCLEOTIDE SEQUENCE [LARGE SCALE GENOMIC DNA]</scope>
    <source>
        <strain evidence="3">NKM1</strain>
    </source>
</reference>
<dbReference type="InterPro" id="IPR018723">
    <property type="entry name" value="DUF2254_membrane"/>
</dbReference>
<gene>
    <name evidence="2" type="ORF">SAMN06296052_13322</name>
</gene>
<sequence>MRTAKVKYSLKKMFEQVTTSVAFYPAITALGMLAIAWGVTYLDKISMGKSLLDEAPFLKVEDASTARSLLSSLLTGLISLVTFTFAMIMIVLTQITSSFSPRLLPDLLRKKPNQVVIGIIIGTILFTIVALSNIGTLPAGPKVPLLSTILATFFGVVSLLTFIYFIHRISNEVQIGNILNSIYRAARNVIDTELNSGSYHEKWEEQEEFHVVKSWDSGYFDKITHNEIMSASRKSGLKVRVLKDQGTYLLKGEPFLEINRPLDEKTLQLLQENVLLRHQEMVQENFLYGFKHLTEVAVRGLSPGVNDPGTAIQAINYLMDLLCRLQQLKGQKVVKHRDGTACIIYAPVPFETIFYMCTASIRAYSSKDVTVQTTLVNMISKIKARDEEKKHTCLLKKELASIEEASKQEMKTQEDVDYIQALLQHAREEHQG</sequence>
<dbReference type="Proteomes" id="UP000198432">
    <property type="component" value="Unassembled WGS sequence"/>
</dbReference>
<accession>A0A239L008</accession>
<proteinExistence type="predicted"/>
<name>A0A239L008_9BACT</name>
<evidence type="ECO:0000256" key="1">
    <source>
        <dbReference type="SAM" id="Phobius"/>
    </source>
</evidence>